<evidence type="ECO:0000256" key="1">
    <source>
        <dbReference type="ARBA" id="ARBA00008282"/>
    </source>
</evidence>
<evidence type="ECO:0000256" key="4">
    <source>
        <dbReference type="ARBA" id="ARBA00022630"/>
    </source>
</evidence>
<evidence type="ECO:0000313" key="14">
    <source>
        <dbReference type="Proteomes" id="UP000248330"/>
    </source>
</evidence>
<dbReference type="Proteomes" id="UP000248330">
    <property type="component" value="Unassembled WGS sequence"/>
</dbReference>
<keyword evidence="7 11" id="KW-0274">FAD</keyword>
<proteinExistence type="inferred from homology"/>
<evidence type="ECO:0000256" key="9">
    <source>
        <dbReference type="ARBA" id="ARBA00031306"/>
    </source>
</evidence>
<dbReference type="GO" id="GO:0016740">
    <property type="term" value="F:transferase activity"/>
    <property type="evidence" value="ECO:0007669"/>
    <property type="project" value="UniProtKB-UniRule"/>
</dbReference>
<evidence type="ECO:0000256" key="12">
    <source>
        <dbReference type="PIRSR" id="PIRSR006268-2"/>
    </source>
</evidence>
<comment type="similarity">
    <text evidence="1 11">Belongs to the ApbE family.</text>
</comment>
<evidence type="ECO:0000256" key="5">
    <source>
        <dbReference type="ARBA" id="ARBA00022679"/>
    </source>
</evidence>
<keyword evidence="13" id="KW-0449">Lipoprotein</keyword>
<reference evidence="13 14" key="1">
    <citation type="submission" date="2018-04" db="EMBL/GenBank/DDBJ databases">
        <title>Genomic Encyclopedia of Type Strains, Phase IV (KMG-IV): sequencing the most valuable type-strain genomes for metagenomic binning, comparative biology and taxonomic classification.</title>
        <authorList>
            <person name="Goeker M."/>
        </authorList>
    </citation>
    <scope>NUCLEOTIDE SEQUENCE [LARGE SCALE GENOMIC DNA]</scope>
    <source>
        <strain evidence="13 14">DSM 104150</strain>
    </source>
</reference>
<dbReference type="InterPro" id="IPR024932">
    <property type="entry name" value="ApbE"/>
</dbReference>
<dbReference type="PANTHER" id="PTHR30040:SF2">
    <property type="entry name" value="FAD:PROTEIN FMN TRANSFERASE"/>
    <property type="match status" value="1"/>
</dbReference>
<sequence length="363" mass="38839">MKLPESPHLRLFLRRLALGTGLAVFFTWLALRQPQGDDGRLVQEEFLAMGTIVSISLYLDTDQDRDAALDALDDARHDLETYAQRWSAWGDGALGRINRQLDAGERVEIPAELQPLFDAAARLGTASGGLFDVRVGRLVELWGFDDEAHYRSAPPDEAAIEAAVADLAGAPPLLPGAAEYGPAAGARFDFGAIAKGEATDRIVETLREAGYPNVIVNAGGNLRAAGRRGGRAWRIGVRHPRPGAQQRVLATLDIDGDEAVITSGDYERYFEADGERYHHLLDPRSGMPARGLQAVTVVAPSGALADAASTAIFVAGPGQWRDTARALGVDQVFVVDAQGRIEVTAALARRIDFAEGSAAITVP</sequence>
<dbReference type="InterPro" id="IPR003374">
    <property type="entry name" value="ApbE-like_sf"/>
</dbReference>
<dbReference type="PIRSF" id="PIRSF006268">
    <property type="entry name" value="ApbE"/>
    <property type="match status" value="1"/>
</dbReference>
<dbReference type="OrthoDB" id="9778595at2"/>
<dbReference type="PANTHER" id="PTHR30040">
    <property type="entry name" value="THIAMINE BIOSYNTHESIS LIPOPROTEIN APBE"/>
    <property type="match status" value="1"/>
</dbReference>
<comment type="cofactor">
    <cofactor evidence="12">
        <name>Mg(2+)</name>
        <dbReference type="ChEBI" id="CHEBI:18420"/>
    </cofactor>
    <cofactor evidence="12">
        <name>Mn(2+)</name>
        <dbReference type="ChEBI" id="CHEBI:29035"/>
    </cofactor>
    <text evidence="12">Magnesium. Can also use manganese.</text>
</comment>
<dbReference type="RefSeq" id="WP_110265994.1">
    <property type="nucleotide sequence ID" value="NZ_CAKZQT010000032.1"/>
</dbReference>
<feature type="binding site" evidence="12">
    <location>
        <position position="192"/>
    </location>
    <ligand>
        <name>Mg(2+)</name>
        <dbReference type="ChEBI" id="CHEBI:18420"/>
    </ligand>
</feature>
<dbReference type="Gene3D" id="3.10.520.10">
    <property type="entry name" value="ApbE-like domains"/>
    <property type="match status" value="1"/>
</dbReference>
<evidence type="ECO:0000256" key="6">
    <source>
        <dbReference type="ARBA" id="ARBA00022723"/>
    </source>
</evidence>
<keyword evidence="8 11" id="KW-0460">Magnesium</keyword>
<feature type="binding site" evidence="12">
    <location>
        <position position="310"/>
    </location>
    <ligand>
        <name>Mg(2+)</name>
        <dbReference type="ChEBI" id="CHEBI:18420"/>
    </ligand>
</feature>
<dbReference type="AlphaFoldDB" id="A0A318E4Z9"/>
<evidence type="ECO:0000256" key="11">
    <source>
        <dbReference type="PIRNR" id="PIRNR006268"/>
    </source>
</evidence>
<evidence type="ECO:0000256" key="10">
    <source>
        <dbReference type="ARBA" id="ARBA00048540"/>
    </source>
</evidence>
<protein>
    <recommendedName>
        <fullName evidence="3 11">FAD:protein FMN transferase</fullName>
        <ecNumber evidence="2 11">2.7.1.180</ecNumber>
    </recommendedName>
    <alternativeName>
        <fullName evidence="9 11">Flavin transferase</fullName>
    </alternativeName>
</protein>
<evidence type="ECO:0000256" key="7">
    <source>
        <dbReference type="ARBA" id="ARBA00022827"/>
    </source>
</evidence>
<keyword evidence="6 11" id="KW-0479">Metal-binding</keyword>
<keyword evidence="5 11" id="KW-0808">Transferase</keyword>
<evidence type="ECO:0000256" key="3">
    <source>
        <dbReference type="ARBA" id="ARBA00016337"/>
    </source>
</evidence>
<feature type="binding site" evidence="12">
    <location>
        <position position="306"/>
    </location>
    <ligand>
        <name>Mg(2+)</name>
        <dbReference type="ChEBI" id="CHEBI:18420"/>
    </ligand>
</feature>
<comment type="catalytic activity">
    <reaction evidence="10 11">
        <text>L-threonyl-[protein] + FAD = FMN-L-threonyl-[protein] + AMP + H(+)</text>
        <dbReference type="Rhea" id="RHEA:36847"/>
        <dbReference type="Rhea" id="RHEA-COMP:11060"/>
        <dbReference type="Rhea" id="RHEA-COMP:11061"/>
        <dbReference type="ChEBI" id="CHEBI:15378"/>
        <dbReference type="ChEBI" id="CHEBI:30013"/>
        <dbReference type="ChEBI" id="CHEBI:57692"/>
        <dbReference type="ChEBI" id="CHEBI:74257"/>
        <dbReference type="ChEBI" id="CHEBI:456215"/>
        <dbReference type="EC" id="2.7.1.180"/>
    </reaction>
</comment>
<name>A0A318E4Z9_9GAMM</name>
<dbReference type="EMBL" id="QICN01000008">
    <property type="protein sequence ID" value="PXV66237.1"/>
    <property type="molecule type" value="Genomic_DNA"/>
</dbReference>
<gene>
    <name evidence="13" type="ORF">C8D93_108212</name>
</gene>
<dbReference type="SUPFAM" id="SSF143631">
    <property type="entry name" value="ApbE-like"/>
    <property type="match status" value="1"/>
</dbReference>
<comment type="caution">
    <text evidence="13">The sequence shown here is derived from an EMBL/GenBank/DDBJ whole genome shotgun (WGS) entry which is preliminary data.</text>
</comment>
<organism evidence="13 14">
    <name type="scientific">Sinimarinibacterium flocculans</name>
    <dbReference type="NCBI Taxonomy" id="985250"/>
    <lineage>
        <taxon>Bacteria</taxon>
        <taxon>Pseudomonadati</taxon>
        <taxon>Pseudomonadota</taxon>
        <taxon>Gammaproteobacteria</taxon>
        <taxon>Nevskiales</taxon>
        <taxon>Nevskiaceae</taxon>
        <taxon>Sinimarinibacterium</taxon>
    </lineage>
</organism>
<evidence type="ECO:0000256" key="2">
    <source>
        <dbReference type="ARBA" id="ARBA00011955"/>
    </source>
</evidence>
<dbReference type="GO" id="GO:0046872">
    <property type="term" value="F:metal ion binding"/>
    <property type="evidence" value="ECO:0007669"/>
    <property type="project" value="UniProtKB-UniRule"/>
</dbReference>
<keyword evidence="14" id="KW-1185">Reference proteome</keyword>
<evidence type="ECO:0000256" key="8">
    <source>
        <dbReference type="ARBA" id="ARBA00022842"/>
    </source>
</evidence>
<evidence type="ECO:0000313" key="13">
    <source>
        <dbReference type="EMBL" id="PXV66237.1"/>
    </source>
</evidence>
<keyword evidence="4 11" id="KW-0285">Flavoprotein</keyword>
<dbReference type="EC" id="2.7.1.180" evidence="2 11"/>
<dbReference type="Pfam" id="PF02424">
    <property type="entry name" value="ApbE"/>
    <property type="match status" value="1"/>
</dbReference>
<accession>A0A318E4Z9</accession>